<sequence>MKNIFNFIVEKNTNYTYLSLYLGYLFTLFLTKYLITSVVFPSLFYIILGYVLGAIIVLSVLNLFRVVKINNVDYRDIKGIITYSVCYGLALLTSVIGLHKLSLPTFVIIKGTSIIFTCIINYFSFNLVQSTRSRFLSLLVILMILLSYMTDTKDSTIGYFAAILHAFLMSQGKHIYKRTINHATFNIPTLIFYSSTIVIIPIILFAHINGDSAVIIFFFRHNFISHSTVYLYVFLSLIGIPLNFMNLIPKERQSFDNNNYLKNIIGLISIFGGMIFTGDYDFNFINFVSISLGFVFLSLLNLEVSQYYIDEHVQLLPQIISGQKLHDDK</sequence>
<proteinExistence type="predicted"/>
<feature type="transmembrane region" description="Helical" evidence="1">
    <location>
        <begin position="156"/>
        <end position="176"/>
    </location>
</feature>
<accession>A0A0N5BRT5</accession>
<protein>
    <submittedName>
        <fullName evidence="3">Capsular polysaccharide biosynthesis protein</fullName>
    </submittedName>
</protein>
<feature type="transmembrane region" description="Helical" evidence="1">
    <location>
        <begin position="21"/>
        <end position="40"/>
    </location>
</feature>
<feature type="transmembrane region" description="Helical" evidence="1">
    <location>
        <begin position="135"/>
        <end position="150"/>
    </location>
</feature>
<feature type="transmembrane region" description="Helical" evidence="1">
    <location>
        <begin position="284"/>
        <end position="302"/>
    </location>
</feature>
<keyword evidence="2" id="KW-1185">Reference proteome</keyword>
<feature type="transmembrane region" description="Helical" evidence="1">
    <location>
        <begin position="46"/>
        <end position="67"/>
    </location>
</feature>
<feature type="transmembrane region" description="Helical" evidence="1">
    <location>
        <begin position="260"/>
        <end position="278"/>
    </location>
</feature>
<reference evidence="3" key="1">
    <citation type="submission" date="2017-02" db="UniProtKB">
        <authorList>
            <consortium name="WormBaseParasite"/>
        </authorList>
    </citation>
    <scope>IDENTIFICATION</scope>
</reference>
<keyword evidence="1" id="KW-0812">Transmembrane</keyword>
<feature type="transmembrane region" description="Helical" evidence="1">
    <location>
        <begin position="229"/>
        <end position="248"/>
    </location>
</feature>
<dbReference type="Proteomes" id="UP000046392">
    <property type="component" value="Unplaced"/>
</dbReference>
<evidence type="ECO:0000313" key="3">
    <source>
        <dbReference type="WBParaSite" id="SPAL_0000858000.1"/>
    </source>
</evidence>
<keyword evidence="1" id="KW-1133">Transmembrane helix</keyword>
<dbReference type="AlphaFoldDB" id="A0A0N5BRT5"/>
<evidence type="ECO:0000256" key="1">
    <source>
        <dbReference type="SAM" id="Phobius"/>
    </source>
</evidence>
<keyword evidence="1" id="KW-0472">Membrane</keyword>
<dbReference type="WBParaSite" id="SPAL_0000858000.1">
    <property type="protein sequence ID" value="SPAL_0000858000.1"/>
    <property type="gene ID" value="SPAL_0000858000"/>
</dbReference>
<feature type="transmembrane region" description="Helical" evidence="1">
    <location>
        <begin position="79"/>
        <end position="99"/>
    </location>
</feature>
<name>A0A0N5BRT5_STREA</name>
<feature type="transmembrane region" description="Helical" evidence="1">
    <location>
        <begin position="105"/>
        <end position="123"/>
    </location>
</feature>
<dbReference type="STRING" id="174720.A0A0N5BRT5"/>
<feature type="transmembrane region" description="Helical" evidence="1">
    <location>
        <begin position="188"/>
        <end position="209"/>
    </location>
</feature>
<evidence type="ECO:0000313" key="2">
    <source>
        <dbReference type="Proteomes" id="UP000046392"/>
    </source>
</evidence>
<organism evidence="2 3">
    <name type="scientific">Strongyloides papillosus</name>
    <name type="common">Intestinal threadworm</name>
    <dbReference type="NCBI Taxonomy" id="174720"/>
    <lineage>
        <taxon>Eukaryota</taxon>
        <taxon>Metazoa</taxon>
        <taxon>Ecdysozoa</taxon>
        <taxon>Nematoda</taxon>
        <taxon>Chromadorea</taxon>
        <taxon>Rhabditida</taxon>
        <taxon>Tylenchina</taxon>
        <taxon>Panagrolaimomorpha</taxon>
        <taxon>Strongyloidoidea</taxon>
        <taxon>Strongyloididae</taxon>
        <taxon>Strongyloides</taxon>
    </lineage>
</organism>